<gene>
    <name evidence="2" type="ORF">SAMN05444274_103438</name>
</gene>
<name>A0A1M4YQZ5_9BACT</name>
<dbReference type="STRING" id="1484053.SAMN05444274_103438"/>
<accession>A0A1M4YQZ5</accession>
<feature type="signal peptide" evidence="1">
    <location>
        <begin position="1"/>
        <end position="22"/>
    </location>
</feature>
<evidence type="ECO:0000313" key="3">
    <source>
        <dbReference type="Proteomes" id="UP000184164"/>
    </source>
</evidence>
<dbReference type="Gene3D" id="2.60.40.4070">
    <property type="match status" value="1"/>
</dbReference>
<keyword evidence="1" id="KW-0732">Signal</keyword>
<proteinExistence type="predicted"/>
<dbReference type="AlphaFoldDB" id="A0A1M4YQZ5"/>
<evidence type="ECO:0000256" key="1">
    <source>
        <dbReference type="SAM" id="SignalP"/>
    </source>
</evidence>
<dbReference type="Pfam" id="PF13585">
    <property type="entry name" value="CHU_C"/>
    <property type="match status" value="1"/>
</dbReference>
<dbReference type="Proteomes" id="UP000184164">
    <property type="component" value="Unassembled WGS sequence"/>
</dbReference>
<evidence type="ECO:0000313" key="2">
    <source>
        <dbReference type="EMBL" id="SHF08269.1"/>
    </source>
</evidence>
<dbReference type="InterPro" id="IPR036415">
    <property type="entry name" value="Lamin_tail_dom_sf"/>
</dbReference>
<dbReference type="RefSeq" id="WP_073000626.1">
    <property type="nucleotide sequence ID" value="NZ_FQUM01000003.1"/>
</dbReference>
<dbReference type="SUPFAM" id="SSF74853">
    <property type="entry name" value="Lamin A/C globular tail domain"/>
    <property type="match status" value="1"/>
</dbReference>
<dbReference type="OrthoDB" id="9758406at2"/>
<reference evidence="2 3" key="1">
    <citation type="submission" date="2016-11" db="EMBL/GenBank/DDBJ databases">
        <authorList>
            <person name="Jaros S."/>
            <person name="Januszkiewicz K."/>
            <person name="Wedrychowicz H."/>
        </authorList>
    </citation>
    <scope>NUCLEOTIDE SEQUENCE [LARGE SCALE GENOMIC DNA]</scope>
    <source>
        <strain evidence="2 3">DSM 26910</strain>
    </source>
</reference>
<keyword evidence="3" id="KW-1185">Reference proteome</keyword>
<feature type="chain" id="PRO_5012567369" evidence="1">
    <location>
        <begin position="23"/>
        <end position="478"/>
    </location>
</feature>
<protein>
    <submittedName>
        <fullName evidence="2">C-terminal domain of CHU protein family protein</fullName>
    </submittedName>
</protein>
<sequence length="478" mass="52611">MACYIQKFLTIILLCCFTPIGAQEVWKESFSVSGKGIWGDGNGGIDADFAGITSWFLEYFGLHLTDSGDYAKTAATSGGRFEVCDIDGEITWRSAWIDISNFEKVNIELTAAETGSGDNTETKYLKAFYRIDGGTETPFSENSINSGNWGQGIAAAKSLAGDSLQIVCYIANHYSADKVILDEVVVAAEEKYYPPAEPGELLVSEVLFNPFPDGDDYVEIYNNSEREIPIGKLFLASRDKELQLAQISGLSGKIYLFPPKSYVAVTKDTAGVFPFFPIKCSECFQQVSKLPSFNNDRDHVVLLNENLEILDELYYSEEMHSPFLANNEGISLERISFSVPTNTWENWHSASSDAGYGTPGYENSQAGKKLSKEPAVTFSPKAFSPNSDGFNDEFVIGYQLPAPGYVANIKIFDAAGRYVMSLAKNAMLGTNGEFVWNGEDETGSRQPLGAYIIMVELFNTTGDVFRFKEGVVLTDILK</sequence>
<dbReference type="EMBL" id="FQUM01000003">
    <property type="protein sequence ID" value="SHF08269.1"/>
    <property type="molecule type" value="Genomic_DNA"/>
</dbReference>
<organism evidence="2 3">
    <name type="scientific">Mariniphaga anaerophila</name>
    <dbReference type="NCBI Taxonomy" id="1484053"/>
    <lineage>
        <taxon>Bacteria</taxon>
        <taxon>Pseudomonadati</taxon>
        <taxon>Bacteroidota</taxon>
        <taxon>Bacteroidia</taxon>
        <taxon>Marinilabiliales</taxon>
        <taxon>Prolixibacteraceae</taxon>
        <taxon>Mariniphaga</taxon>
    </lineage>
</organism>